<dbReference type="Gene3D" id="3.20.20.150">
    <property type="entry name" value="Divalent-metal-dependent TIM barrel enzymes"/>
    <property type="match status" value="1"/>
</dbReference>
<reference evidence="2 3" key="1">
    <citation type="submission" date="2022-07" db="EMBL/GenBank/DDBJ databases">
        <authorList>
            <person name="Li W.-J."/>
            <person name="Deng Q.-Q."/>
        </authorList>
    </citation>
    <scope>NUCLEOTIDE SEQUENCE [LARGE SCALE GENOMIC DNA]</scope>
    <source>
        <strain evidence="2 3">SYSU M60028</strain>
    </source>
</reference>
<dbReference type="Pfam" id="PF01261">
    <property type="entry name" value="AP_endonuc_2"/>
    <property type="match status" value="1"/>
</dbReference>
<evidence type="ECO:0000313" key="3">
    <source>
        <dbReference type="Proteomes" id="UP001205890"/>
    </source>
</evidence>
<dbReference type="PANTHER" id="PTHR12110:SF41">
    <property type="entry name" value="INOSOSE DEHYDRATASE"/>
    <property type="match status" value="1"/>
</dbReference>
<comment type="caution">
    <text evidence="2">The sequence shown here is derived from an EMBL/GenBank/DDBJ whole genome shotgun (WGS) entry which is preliminary data.</text>
</comment>
<dbReference type="InterPro" id="IPR050312">
    <property type="entry name" value="IolE/XylAMocC-like"/>
</dbReference>
<proteinExistence type="predicted"/>
<dbReference type="EMBL" id="JANCLU010000005">
    <property type="protein sequence ID" value="MCP8938328.1"/>
    <property type="molecule type" value="Genomic_DNA"/>
</dbReference>
<dbReference type="SUPFAM" id="SSF51658">
    <property type="entry name" value="Xylose isomerase-like"/>
    <property type="match status" value="1"/>
</dbReference>
<dbReference type="InterPro" id="IPR036237">
    <property type="entry name" value="Xyl_isomerase-like_sf"/>
</dbReference>
<protein>
    <submittedName>
        <fullName evidence="2">Sugar phosphate isomerase/epimerase</fullName>
    </submittedName>
</protein>
<dbReference type="RefSeq" id="WP_254740131.1">
    <property type="nucleotide sequence ID" value="NZ_JANCLU010000005.1"/>
</dbReference>
<feature type="domain" description="Xylose isomerase-like TIM barrel" evidence="1">
    <location>
        <begin position="19"/>
        <end position="250"/>
    </location>
</feature>
<keyword evidence="3" id="KW-1185">Reference proteome</keyword>
<sequence>MRLGFSTIACPNAGIDEVIALARSSGLEGIEIRFLHGTVDLASLPELAPSRLGETRRRFEDAGLKVVVIGSGVRMNALDPEVRDKQKEAARVNASIAAGLGAPYMRVFGGPLPPAQDREATLDAIALGLGEVAAITAEHGVESILETHDDFSTSASVLDLYRRGCDERLAVLWDTLHTHRHGEMARDTWAALGPRIRHVHVKDSYKADRSGFDFALTGEGSVPIASFFEVLKAAGYAGFVHFEWEKGWHPEIADADIAVPHFARVARELGA</sequence>
<dbReference type="PANTHER" id="PTHR12110">
    <property type="entry name" value="HYDROXYPYRUVATE ISOMERASE"/>
    <property type="match status" value="1"/>
</dbReference>
<dbReference type="Proteomes" id="UP001205890">
    <property type="component" value="Unassembled WGS sequence"/>
</dbReference>
<dbReference type="InterPro" id="IPR013022">
    <property type="entry name" value="Xyl_isomerase-like_TIM-brl"/>
</dbReference>
<evidence type="ECO:0000259" key="1">
    <source>
        <dbReference type="Pfam" id="PF01261"/>
    </source>
</evidence>
<gene>
    <name evidence="2" type="ORF">NK718_07360</name>
</gene>
<evidence type="ECO:0000313" key="2">
    <source>
        <dbReference type="EMBL" id="MCP8938328.1"/>
    </source>
</evidence>
<dbReference type="GO" id="GO:0016853">
    <property type="term" value="F:isomerase activity"/>
    <property type="evidence" value="ECO:0007669"/>
    <property type="project" value="UniProtKB-KW"/>
</dbReference>
<name>A0ABT1LDL9_9HYPH</name>
<organism evidence="2 3">
    <name type="scientific">Alsobacter ponti</name>
    <dbReference type="NCBI Taxonomy" id="2962936"/>
    <lineage>
        <taxon>Bacteria</taxon>
        <taxon>Pseudomonadati</taxon>
        <taxon>Pseudomonadota</taxon>
        <taxon>Alphaproteobacteria</taxon>
        <taxon>Hyphomicrobiales</taxon>
        <taxon>Alsobacteraceae</taxon>
        <taxon>Alsobacter</taxon>
    </lineage>
</organism>
<accession>A0ABT1LDL9</accession>
<keyword evidence="2" id="KW-0413">Isomerase</keyword>